<dbReference type="NCBIfam" id="TIGR01792">
    <property type="entry name" value="urease_alph"/>
    <property type="match status" value="1"/>
</dbReference>
<feature type="binding site" description="via carbamate group" evidence="6">
    <location>
        <position position="225"/>
    </location>
    <ligand>
        <name>Ni(2+)</name>
        <dbReference type="ChEBI" id="CHEBI:49786"/>
        <label>1</label>
    </ligand>
</feature>
<dbReference type="RefSeq" id="WP_344223619.1">
    <property type="nucleotide sequence ID" value="NZ_BAAAQA010000004.1"/>
</dbReference>
<dbReference type="Pfam" id="PF00449">
    <property type="entry name" value="Urease_alpha"/>
    <property type="match status" value="1"/>
</dbReference>
<dbReference type="InterPro" id="IPR017950">
    <property type="entry name" value="Urease_AS"/>
</dbReference>
<evidence type="ECO:0000256" key="2">
    <source>
        <dbReference type="ARBA" id="ARBA00022596"/>
    </source>
</evidence>
<comment type="catalytic activity">
    <reaction evidence="5 6 9">
        <text>urea + 2 H2O + H(+) = hydrogencarbonate + 2 NH4(+)</text>
        <dbReference type="Rhea" id="RHEA:20557"/>
        <dbReference type="ChEBI" id="CHEBI:15377"/>
        <dbReference type="ChEBI" id="CHEBI:15378"/>
        <dbReference type="ChEBI" id="CHEBI:16199"/>
        <dbReference type="ChEBI" id="CHEBI:17544"/>
        <dbReference type="ChEBI" id="CHEBI:28938"/>
        <dbReference type="EC" id="3.5.1.5"/>
    </reaction>
</comment>
<comment type="pathway">
    <text evidence="1 6">Nitrogen metabolism; urea degradation; CO(2) and NH(3) from urea (urease route): step 1/1.</text>
</comment>
<dbReference type="InterPro" id="IPR029754">
    <property type="entry name" value="Urease_Ni-bd"/>
</dbReference>
<dbReference type="PROSITE" id="PS01120">
    <property type="entry name" value="UREASE_1"/>
    <property type="match status" value="1"/>
</dbReference>
<dbReference type="InterPro" id="IPR005848">
    <property type="entry name" value="Urease_asu"/>
</dbReference>
<comment type="subcellular location">
    <subcellularLocation>
        <location evidence="6 8">Cytoplasm</location>
    </subcellularLocation>
</comment>
<dbReference type="PROSITE" id="PS51368">
    <property type="entry name" value="UREASE_3"/>
    <property type="match status" value="1"/>
</dbReference>
<dbReference type="Proteomes" id="UP001500166">
    <property type="component" value="Unassembled WGS sequence"/>
</dbReference>
<evidence type="ECO:0000259" key="11">
    <source>
        <dbReference type="PROSITE" id="PS51368"/>
    </source>
</evidence>
<feature type="modified residue" description="N6-carboxylysine" evidence="6">
    <location>
        <position position="225"/>
    </location>
</feature>
<dbReference type="PANTHER" id="PTHR43440:SF1">
    <property type="entry name" value="UREASE"/>
    <property type="match status" value="1"/>
</dbReference>
<evidence type="ECO:0000313" key="12">
    <source>
        <dbReference type="EMBL" id="GAA2111434.1"/>
    </source>
</evidence>
<evidence type="ECO:0000256" key="8">
    <source>
        <dbReference type="PROSITE-ProRule" id="PRU00700"/>
    </source>
</evidence>
<comment type="caution">
    <text evidence="12">The sequence shown here is derived from an EMBL/GenBank/DDBJ whole genome shotgun (WGS) entry which is preliminary data.</text>
</comment>
<feature type="binding site" evidence="6">
    <location>
        <position position="144"/>
    </location>
    <ligand>
        <name>Ni(2+)</name>
        <dbReference type="ChEBI" id="CHEBI:49786"/>
        <label>1</label>
    </ligand>
</feature>
<name>A0ABN2XI17_9MICC</name>
<dbReference type="InterPro" id="IPR006680">
    <property type="entry name" value="Amidohydro-rel"/>
</dbReference>
<evidence type="ECO:0000256" key="5">
    <source>
        <dbReference type="ARBA" id="ARBA00047778"/>
    </source>
</evidence>
<reference evidence="12 13" key="1">
    <citation type="journal article" date="2019" name="Int. J. Syst. Evol. Microbiol.">
        <title>The Global Catalogue of Microorganisms (GCM) 10K type strain sequencing project: providing services to taxonomists for standard genome sequencing and annotation.</title>
        <authorList>
            <consortium name="The Broad Institute Genomics Platform"/>
            <consortium name="The Broad Institute Genome Sequencing Center for Infectious Disease"/>
            <person name="Wu L."/>
            <person name="Ma J."/>
        </authorList>
    </citation>
    <scope>NUCLEOTIDE SEQUENCE [LARGE SCALE GENOMIC DNA]</scope>
    <source>
        <strain evidence="12 13">JCM 15914</strain>
    </source>
</reference>
<dbReference type="PROSITE" id="PS00145">
    <property type="entry name" value="UREASE_2"/>
    <property type="match status" value="1"/>
</dbReference>
<comment type="similarity">
    <text evidence="6 10">Belongs to the metallo-dependent hydrolases superfamily. Urease alpha subunit family.</text>
</comment>
<keyword evidence="6 8" id="KW-0963">Cytoplasm</keyword>
<organism evidence="12 13">
    <name type="scientific">Kocuria atrinae</name>
    <dbReference type="NCBI Taxonomy" id="592377"/>
    <lineage>
        <taxon>Bacteria</taxon>
        <taxon>Bacillati</taxon>
        <taxon>Actinomycetota</taxon>
        <taxon>Actinomycetes</taxon>
        <taxon>Micrococcales</taxon>
        <taxon>Micrococcaceae</taxon>
        <taxon>Kocuria</taxon>
    </lineage>
</organism>
<comment type="PTM">
    <text evidence="6">Carboxylation allows a single lysine to coordinate two nickel ions.</text>
</comment>
<evidence type="ECO:0000256" key="6">
    <source>
        <dbReference type="HAMAP-Rule" id="MF_01953"/>
    </source>
</evidence>
<dbReference type="PANTHER" id="PTHR43440">
    <property type="entry name" value="UREASE"/>
    <property type="match status" value="1"/>
</dbReference>
<dbReference type="Pfam" id="PF01979">
    <property type="entry name" value="Amidohydro_1"/>
    <property type="match status" value="1"/>
</dbReference>
<comment type="subunit">
    <text evidence="6">Heterotrimer of UreA (gamma), UreB (beta) and UreC (alpha) subunits. Three heterotrimers associate to form the active enzyme.</text>
</comment>
<dbReference type="PRINTS" id="PR01752">
    <property type="entry name" value="UREASE"/>
</dbReference>
<dbReference type="HAMAP" id="MF_01953">
    <property type="entry name" value="Urease_alpha"/>
    <property type="match status" value="1"/>
</dbReference>
<dbReference type="EC" id="3.5.1.5" evidence="6 7"/>
<dbReference type="InterPro" id="IPR050112">
    <property type="entry name" value="Urease_alpha_subunit"/>
</dbReference>
<feature type="binding site" evidence="6 8">
    <location>
        <position position="227"/>
    </location>
    <ligand>
        <name>substrate</name>
    </ligand>
</feature>
<feature type="binding site" evidence="6">
    <location>
        <position position="280"/>
    </location>
    <ligand>
        <name>Ni(2+)</name>
        <dbReference type="ChEBI" id="CHEBI:49786"/>
        <label>2</label>
    </ligand>
</feature>
<evidence type="ECO:0000256" key="10">
    <source>
        <dbReference type="RuleBase" id="RU004158"/>
    </source>
</evidence>
<dbReference type="SUPFAM" id="SSF51556">
    <property type="entry name" value="Metallo-dependent hydrolases"/>
    <property type="match status" value="1"/>
</dbReference>
<dbReference type="Gene3D" id="2.30.40.10">
    <property type="entry name" value="Urease, subunit C, domain 1"/>
    <property type="match status" value="1"/>
</dbReference>
<protein>
    <recommendedName>
        <fullName evidence="6 7">Urease subunit alpha</fullName>
        <ecNumber evidence="6 7">3.5.1.5</ecNumber>
    </recommendedName>
    <alternativeName>
        <fullName evidence="6">Urea amidohydrolase subunit alpha</fullName>
    </alternativeName>
</protein>
<evidence type="ECO:0000256" key="7">
    <source>
        <dbReference type="NCBIfam" id="TIGR01792"/>
    </source>
</evidence>
<dbReference type="SUPFAM" id="SSF51338">
    <property type="entry name" value="Composite domain of metallo-dependent hydrolases"/>
    <property type="match status" value="2"/>
</dbReference>
<dbReference type="InterPro" id="IPR032466">
    <property type="entry name" value="Metal_Hydrolase"/>
</dbReference>
<dbReference type="InterPro" id="IPR011059">
    <property type="entry name" value="Metal-dep_hydrolase_composite"/>
</dbReference>
<sequence>MSFEMSRQQYAGLYGPTTGDAVRLADTELFLEIEADHTVRGDETIFGGGKVMREGMGLNGQATRDGAPGDHPVVDTVITNAIVLDYTGIYKADIGLRDGHIMAIGKAGNSNIMDGVDFTIGPATEAISGEGKILTAGGIDSHIHFISPDQFGTALNSGITTMIGGGTGPAEGTKATTVTPGAWHLANMLRAVENFPMNVGFLGKGEASAVEPLAEQIEAGAIGLKVHEDWGSTPAAIDNSLRVADEYDVQVAIHTDTLNEAGFVEHTINAIAGRVIHTYHTEGAGGGHAPDIIKIAGMPNVLPASTNPTLPFTRNTEEEHLDMLMVCHHLNPDIPEDVAFADSRIRPETIAAEDVLQDMGVFSITSSDSQAMGRVGEVVLRTWQVADKMKKQRGKLPGDSERGDNARLKRYIAKYTINPALTHGISEHVGSVEVGKLADLVLWDPAFFGVKPTLILKGGQIASSVMGDPNASIPTPQPQLMRTAFGALGSAVYSSSITFMSQAAVDAGVPDQLGLRKMVEPVHGIRSLRKADLPFNGETPQLEVDPETYEVRVDGQTITCEPSDELPMAQRYFLF</sequence>
<feature type="domain" description="Urease" evidence="11">
    <location>
        <begin position="137"/>
        <end position="575"/>
    </location>
</feature>
<dbReference type="NCBIfam" id="NF009686">
    <property type="entry name" value="PRK13207.1"/>
    <property type="match status" value="1"/>
</dbReference>
<dbReference type="NCBIfam" id="NF009685">
    <property type="entry name" value="PRK13206.1"/>
    <property type="match status" value="1"/>
</dbReference>
<accession>A0ABN2XI17</accession>
<keyword evidence="13" id="KW-1185">Reference proteome</keyword>
<dbReference type="InterPro" id="IPR011612">
    <property type="entry name" value="Urease_alpha_N_dom"/>
</dbReference>
<evidence type="ECO:0000313" key="13">
    <source>
        <dbReference type="Proteomes" id="UP001500166"/>
    </source>
</evidence>
<evidence type="ECO:0000256" key="9">
    <source>
        <dbReference type="RuleBase" id="RU000510"/>
    </source>
</evidence>
<proteinExistence type="inferred from homology"/>
<dbReference type="Gene3D" id="3.20.20.140">
    <property type="entry name" value="Metal-dependent hydrolases"/>
    <property type="match status" value="1"/>
</dbReference>
<feature type="binding site" evidence="6">
    <location>
        <position position="254"/>
    </location>
    <ligand>
        <name>Ni(2+)</name>
        <dbReference type="ChEBI" id="CHEBI:49786"/>
        <label>2</label>
    </ligand>
</feature>
<keyword evidence="3 6" id="KW-0479">Metal-binding</keyword>
<feature type="binding site" description="via carbamate group" evidence="6">
    <location>
        <position position="225"/>
    </location>
    <ligand>
        <name>Ni(2+)</name>
        <dbReference type="ChEBI" id="CHEBI:49786"/>
        <label>2</label>
    </ligand>
</feature>
<keyword evidence="4 6" id="KW-0378">Hydrolase</keyword>
<evidence type="ECO:0000256" key="4">
    <source>
        <dbReference type="ARBA" id="ARBA00022801"/>
    </source>
</evidence>
<feature type="binding site" evidence="6">
    <location>
        <position position="368"/>
    </location>
    <ligand>
        <name>Ni(2+)</name>
        <dbReference type="ChEBI" id="CHEBI:49786"/>
        <label>1</label>
    </ligand>
</feature>
<dbReference type="InterPro" id="IPR017951">
    <property type="entry name" value="Urease_asu_c"/>
</dbReference>
<feature type="active site" description="Proton donor" evidence="6 8">
    <location>
        <position position="328"/>
    </location>
</feature>
<evidence type="ECO:0000256" key="1">
    <source>
        <dbReference type="ARBA" id="ARBA00004897"/>
    </source>
</evidence>
<dbReference type="CDD" id="cd00375">
    <property type="entry name" value="Urease_alpha"/>
    <property type="match status" value="1"/>
</dbReference>
<comment type="cofactor">
    <cofactor evidence="6 9">
        <name>Ni cation</name>
        <dbReference type="ChEBI" id="CHEBI:25516"/>
    </cofactor>
    <text evidence="6 9">Binds 2 nickel ions per subunit.</text>
</comment>
<feature type="binding site" evidence="6">
    <location>
        <position position="142"/>
    </location>
    <ligand>
        <name>Ni(2+)</name>
        <dbReference type="ChEBI" id="CHEBI:49786"/>
        <label>1</label>
    </ligand>
</feature>
<dbReference type="EMBL" id="BAAAQA010000004">
    <property type="protein sequence ID" value="GAA2111434.1"/>
    <property type="molecule type" value="Genomic_DNA"/>
</dbReference>
<evidence type="ECO:0000256" key="3">
    <source>
        <dbReference type="ARBA" id="ARBA00022723"/>
    </source>
</evidence>
<keyword evidence="2 6" id="KW-0533">Nickel</keyword>
<gene>
    <name evidence="6 12" type="primary">ureC</name>
    <name evidence="12" type="ORF">GCM10009824_06730</name>
</gene>